<comment type="similarity">
    <text evidence="1">Belongs to the IlvD/Edd family.</text>
</comment>
<organism evidence="10 11">
    <name type="scientific">Lysinimonas soli</name>
    <dbReference type="NCBI Taxonomy" id="1074233"/>
    <lineage>
        <taxon>Bacteria</taxon>
        <taxon>Bacillati</taxon>
        <taxon>Actinomycetota</taxon>
        <taxon>Actinomycetes</taxon>
        <taxon>Micrococcales</taxon>
        <taxon>Microbacteriaceae</taxon>
        <taxon>Lysinimonas</taxon>
    </lineage>
</organism>
<dbReference type="InterPro" id="IPR042096">
    <property type="entry name" value="Dihydro-acid_dehy_C"/>
</dbReference>
<evidence type="ECO:0000256" key="3">
    <source>
        <dbReference type="ARBA" id="ARBA00022723"/>
    </source>
</evidence>
<keyword evidence="7" id="KW-0028">Amino-acid biosynthesis</keyword>
<dbReference type="Pfam" id="PF24877">
    <property type="entry name" value="ILV_EDD_C"/>
    <property type="match status" value="1"/>
</dbReference>
<keyword evidence="6" id="KW-0456">Lyase</keyword>
<dbReference type="PANTHER" id="PTHR43183">
    <property type="entry name" value="HYPOTHETICAL DIHYDROXYACID DEHYDRATASE (EUROFUNG)-RELATED"/>
    <property type="match status" value="1"/>
</dbReference>
<dbReference type="PROSITE" id="PS00886">
    <property type="entry name" value="ILVD_EDD_1"/>
    <property type="match status" value="1"/>
</dbReference>
<keyword evidence="2" id="KW-0001">2Fe-2S</keyword>
<dbReference type="NCBIfam" id="NF004784">
    <property type="entry name" value="PRK06131.1"/>
    <property type="match status" value="1"/>
</dbReference>
<evidence type="ECO:0000259" key="9">
    <source>
        <dbReference type="Pfam" id="PF24877"/>
    </source>
</evidence>
<dbReference type="SUPFAM" id="SSF52016">
    <property type="entry name" value="LeuD/IlvD-like"/>
    <property type="match status" value="1"/>
</dbReference>
<evidence type="ECO:0000313" key="11">
    <source>
        <dbReference type="Proteomes" id="UP001596039"/>
    </source>
</evidence>
<proteinExistence type="inferred from homology"/>
<evidence type="ECO:0000313" key="10">
    <source>
        <dbReference type="EMBL" id="MFC5500856.1"/>
    </source>
</evidence>
<name>A0ABW0NKB9_9MICO</name>
<dbReference type="InterPro" id="IPR052352">
    <property type="entry name" value="Sugar_Degrad_Dehydratases"/>
</dbReference>
<dbReference type="Proteomes" id="UP001596039">
    <property type="component" value="Unassembled WGS sequence"/>
</dbReference>
<feature type="domain" description="Dihydroxy-acid/6-phosphogluconate dehydratase N-terminal" evidence="8">
    <location>
        <begin position="41"/>
        <end position="346"/>
    </location>
</feature>
<dbReference type="SUPFAM" id="SSF143975">
    <property type="entry name" value="IlvD/EDD N-terminal domain-like"/>
    <property type="match status" value="1"/>
</dbReference>
<dbReference type="InterPro" id="IPR056740">
    <property type="entry name" value="ILV_EDD_C"/>
</dbReference>
<dbReference type="Pfam" id="PF00920">
    <property type="entry name" value="ILVD_EDD_N"/>
    <property type="match status" value="1"/>
</dbReference>
<dbReference type="PANTHER" id="PTHR43183:SF1">
    <property type="entry name" value="HYPOTHETICAL DIHYDROXY-ACID DEHYDRATASE (EUROFUNG)-RELATED"/>
    <property type="match status" value="1"/>
</dbReference>
<keyword evidence="11" id="KW-1185">Reference proteome</keyword>
<evidence type="ECO:0000259" key="8">
    <source>
        <dbReference type="Pfam" id="PF00920"/>
    </source>
</evidence>
<evidence type="ECO:0000256" key="4">
    <source>
        <dbReference type="ARBA" id="ARBA00023004"/>
    </source>
</evidence>
<accession>A0ABW0NKB9</accession>
<dbReference type="RefSeq" id="WP_386738466.1">
    <property type="nucleotide sequence ID" value="NZ_JBHSMG010000001.1"/>
</dbReference>
<evidence type="ECO:0000256" key="2">
    <source>
        <dbReference type="ARBA" id="ARBA00022714"/>
    </source>
</evidence>
<keyword evidence="3" id="KW-0479">Metal-binding</keyword>
<gene>
    <name evidence="10" type="ORF">ACFPJ4_01235</name>
</gene>
<dbReference type="Gene3D" id="3.50.30.80">
    <property type="entry name" value="IlvD/EDD C-terminal domain-like"/>
    <property type="match status" value="1"/>
</dbReference>
<feature type="domain" description="Dihydroxy-acid/6-phosphogluconate dehydratase C-terminal" evidence="9">
    <location>
        <begin position="374"/>
        <end position="550"/>
    </location>
</feature>
<keyword evidence="5" id="KW-0411">Iron-sulfur</keyword>
<dbReference type="InterPro" id="IPR020558">
    <property type="entry name" value="DiOHA_6PGluconate_deHydtase_CS"/>
</dbReference>
<evidence type="ECO:0000256" key="6">
    <source>
        <dbReference type="ARBA" id="ARBA00023239"/>
    </source>
</evidence>
<comment type="caution">
    <text evidence="10">The sequence shown here is derived from an EMBL/GenBank/DDBJ whole genome shotgun (WGS) entry which is preliminary data.</text>
</comment>
<sequence>MSQREIARSNGSLFADDGADGFLHRAFLRGEGFNHEAVRRRPVIGICTSWSELSPCNAGLRDVAVEVKKGIAQAGGIGLEFPTISLSEPFIRPTSMLLRNLMSMDVEEMIASSPIDGVVLLGGCDKTVPAQLMGAISAGKPAIMVTAGPRPVSCWRDAALTIDEVWPLIDERRLGRLDDDDWVELEGKLNVGVGTCNVLGTAVTMAAIAEVLGFALPGSSLHAAGSDEHLGAAVRAGAAIVDAVGRGAAPVSLVTEESLENAVRMVCALGGSTNALIHLEAIAGRAGVGLGIERIREWARTTPLLANVRPSGSQLLSDLQSAGGVPAVARELGELFHAGTATAEGLSWDVARARTAPVESAALRAADASPVGEAIAVLSGNLAPGGAVVKPVAGGLRHARGRAVVFDGVADLNRRIDDEGLDVDADSVLVLRGVGTRGAPGIPEVGHIPIPARLARAGVVDMLRVTDARMSGTATGTVVLHVTPEAAVGGPLALVRDGDIIEVDIEHGTIELLVPEVELAERDPGAPPDAPRRGYGLLYDRHVLQPDQGCDFDFLRAVPDE</sequence>
<reference evidence="11" key="1">
    <citation type="journal article" date="2019" name="Int. J. Syst. Evol. Microbiol.">
        <title>The Global Catalogue of Microorganisms (GCM) 10K type strain sequencing project: providing services to taxonomists for standard genome sequencing and annotation.</title>
        <authorList>
            <consortium name="The Broad Institute Genomics Platform"/>
            <consortium name="The Broad Institute Genome Sequencing Center for Infectious Disease"/>
            <person name="Wu L."/>
            <person name="Ma J."/>
        </authorList>
    </citation>
    <scope>NUCLEOTIDE SEQUENCE [LARGE SCALE GENOMIC DNA]</scope>
    <source>
        <strain evidence="11">CGMCC 4.6997</strain>
    </source>
</reference>
<dbReference type="InterPro" id="IPR000581">
    <property type="entry name" value="ILV_EDD_N"/>
</dbReference>
<evidence type="ECO:0000256" key="1">
    <source>
        <dbReference type="ARBA" id="ARBA00006486"/>
    </source>
</evidence>
<keyword evidence="7" id="KW-0100">Branched-chain amino acid biosynthesis</keyword>
<evidence type="ECO:0000256" key="7">
    <source>
        <dbReference type="ARBA" id="ARBA00023304"/>
    </source>
</evidence>
<dbReference type="InterPro" id="IPR037237">
    <property type="entry name" value="IlvD/EDD_N"/>
</dbReference>
<evidence type="ECO:0000256" key="5">
    <source>
        <dbReference type="ARBA" id="ARBA00023014"/>
    </source>
</evidence>
<keyword evidence="4" id="KW-0408">Iron</keyword>
<dbReference type="EMBL" id="JBHSMG010000001">
    <property type="protein sequence ID" value="MFC5500856.1"/>
    <property type="molecule type" value="Genomic_DNA"/>
</dbReference>
<protein>
    <submittedName>
        <fullName evidence="10">Dihydroxy-acid dehydratase</fullName>
    </submittedName>
</protein>